<reference evidence="2" key="1">
    <citation type="submission" date="2016-10" db="EMBL/GenBank/DDBJ databases">
        <authorList>
            <person name="Varghese N."/>
            <person name="Submissions S."/>
        </authorList>
    </citation>
    <scope>NUCLEOTIDE SEQUENCE [LARGE SCALE GENOMIC DNA]</scope>
    <source>
        <strain evidence="2">DSM 44234</strain>
    </source>
</reference>
<name>A0A1H5C7H0_TSUTY</name>
<keyword evidence="2" id="KW-1185">Reference proteome</keyword>
<dbReference type="AlphaFoldDB" id="A0A1H5C7H0"/>
<dbReference type="Gene3D" id="3.20.20.80">
    <property type="entry name" value="Glycosidases"/>
    <property type="match status" value="1"/>
</dbReference>
<dbReference type="Proteomes" id="UP000182241">
    <property type="component" value="Unassembled WGS sequence"/>
</dbReference>
<sequence>MTRGVGGSVGGVRKRLRRARAARLQRDTLYADVSEWQPPLPEKYPYRWVAIRSNDGTYRDRRFAANWDTVRRMLDDGRLVGAIVYAVVRPNWEETLAVHLEMQGEDRPDVVTMADAESWGGQIVGDHSDAFNRFTWGASDWRGGGADPRPTRCIGYLNPNDIGIWPTLPDMPFVVPSYGALPEFSRAPELGRRFAIHQYTDGSGYGGGLPEGYGRVRCDMNAANGLDPWQLGDLLGTTTIPVD</sequence>
<accession>A0A1H5C7H0</accession>
<dbReference type="SUPFAM" id="SSF51445">
    <property type="entry name" value="(Trans)glycosidases"/>
    <property type="match status" value="1"/>
</dbReference>
<dbReference type="InterPro" id="IPR017853">
    <property type="entry name" value="GH"/>
</dbReference>
<proteinExistence type="predicted"/>
<organism evidence="1 2">
    <name type="scientific">Tsukamurella tyrosinosolvens</name>
    <dbReference type="NCBI Taxonomy" id="57704"/>
    <lineage>
        <taxon>Bacteria</taxon>
        <taxon>Bacillati</taxon>
        <taxon>Actinomycetota</taxon>
        <taxon>Actinomycetes</taxon>
        <taxon>Mycobacteriales</taxon>
        <taxon>Tsukamurellaceae</taxon>
        <taxon>Tsukamurella</taxon>
    </lineage>
</organism>
<evidence type="ECO:0000313" key="2">
    <source>
        <dbReference type="Proteomes" id="UP000182241"/>
    </source>
</evidence>
<gene>
    <name evidence="1" type="ORF">SAMN04489793_5339</name>
</gene>
<dbReference type="EMBL" id="FNSA01000003">
    <property type="protein sequence ID" value="SED62753.1"/>
    <property type="molecule type" value="Genomic_DNA"/>
</dbReference>
<evidence type="ECO:0000313" key="1">
    <source>
        <dbReference type="EMBL" id="SED62753.1"/>
    </source>
</evidence>
<evidence type="ECO:0008006" key="3">
    <source>
        <dbReference type="Google" id="ProtNLM"/>
    </source>
</evidence>
<protein>
    <recommendedName>
        <fullName evidence="3">Glycosyl hydrolases family 25</fullName>
    </recommendedName>
</protein>